<dbReference type="InterPro" id="IPR015168">
    <property type="entry name" value="SsuA/THI5"/>
</dbReference>
<dbReference type="PANTHER" id="PTHR31528:SF3">
    <property type="entry name" value="THIAMINE BIOSYNTHESIS PROTEIN HI_0357-RELATED"/>
    <property type="match status" value="1"/>
</dbReference>
<reference evidence="2" key="1">
    <citation type="submission" date="2023-07" db="EMBL/GenBank/DDBJ databases">
        <authorList>
            <person name="Pelsma A.J. K."/>
        </authorList>
    </citation>
    <scope>NUCLEOTIDE SEQUENCE</scope>
</reference>
<proteinExistence type="predicted"/>
<gene>
    <name evidence="2" type="ORF">AMST5_02979</name>
</gene>
<accession>A0AA48M303</accession>
<sequence>MFRRFLATAFALLTALPALAADKVTFAANWRAQAEHGGFYQAVADGTYARYGLDVKILQGGPQVNTQILLAAGRVDFVMGANTIEMLEAVQQNVPIVTVASMFQIDPAIFMSHPGEGLDRFEDLTKSTAFVAGIFRASVWQWMKKAYGFKDEKLKPYGFNSAPFIADKKSIQEGLLTSEPYAVEKQGGFKPNVFLLADYGYDSYSTTIEVRADAIDKKPDLVQRFVDASIIGWYNYIYGDNAAANAAIKRDNPDMTDGQIAFSIARMKERGIVDSGDSLKLGIGAMTDARMKSFFDKMAQAGVVPADLDYRKGYTLRFINKKVGMELRPK</sequence>
<evidence type="ECO:0000313" key="2">
    <source>
        <dbReference type="EMBL" id="CAJ0878546.1"/>
    </source>
</evidence>
<organism evidence="2">
    <name type="scientific">freshwater sediment metagenome</name>
    <dbReference type="NCBI Taxonomy" id="556182"/>
    <lineage>
        <taxon>unclassified sequences</taxon>
        <taxon>metagenomes</taxon>
        <taxon>ecological metagenomes</taxon>
    </lineage>
</organism>
<protein>
    <recommendedName>
        <fullName evidence="1">SsuA/THI5-like domain-containing protein</fullName>
    </recommendedName>
</protein>
<dbReference type="AlphaFoldDB" id="A0AA48M303"/>
<dbReference type="GO" id="GO:0009228">
    <property type="term" value="P:thiamine biosynthetic process"/>
    <property type="evidence" value="ECO:0007669"/>
    <property type="project" value="InterPro"/>
</dbReference>
<dbReference type="SUPFAM" id="SSF53850">
    <property type="entry name" value="Periplasmic binding protein-like II"/>
    <property type="match status" value="1"/>
</dbReference>
<name>A0AA48M303_9ZZZZ</name>
<feature type="domain" description="SsuA/THI5-like" evidence="1">
    <location>
        <begin position="34"/>
        <end position="233"/>
    </location>
</feature>
<dbReference type="InterPro" id="IPR027939">
    <property type="entry name" value="NMT1/THI5"/>
</dbReference>
<dbReference type="Pfam" id="PF09084">
    <property type="entry name" value="NMT1"/>
    <property type="match status" value="1"/>
</dbReference>
<dbReference type="Gene3D" id="3.40.190.10">
    <property type="entry name" value="Periplasmic binding protein-like II"/>
    <property type="match status" value="2"/>
</dbReference>
<evidence type="ECO:0000259" key="1">
    <source>
        <dbReference type="Pfam" id="PF09084"/>
    </source>
</evidence>
<dbReference type="EMBL" id="OY288114">
    <property type="protein sequence ID" value="CAJ0878546.1"/>
    <property type="molecule type" value="Genomic_DNA"/>
</dbReference>
<dbReference type="PANTHER" id="PTHR31528">
    <property type="entry name" value="4-AMINO-5-HYDROXYMETHYL-2-METHYLPYRIMIDINE PHOSPHATE SYNTHASE THI11-RELATED"/>
    <property type="match status" value="1"/>
</dbReference>